<dbReference type="InterPro" id="IPR050512">
    <property type="entry name" value="Sulf_AdTrans/APS_kinase"/>
</dbReference>
<evidence type="ECO:0000256" key="1">
    <source>
        <dbReference type="ARBA" id="ARBA00012121"/>
    </source>
</evidence>
<dbReference type="GO" id="GO:0005737">
    <property type="term" value="C:cytoplasm"/>
    <property type="evidence" value="ECO:0007669"/>
    <property type="project" value="TreeGrafter"/>
</dbReference>
<evidence type="ECO:0000313" key="8">
    <source>
        <dbReference type="PDB" id="8A8H"/>
    </source>
</evidence>
<dbReference type="PDB" id="8A8H">
    <property type="method" value="X-ray"/>
    <property type="resolution" value="1.77 A"/>
    <property type="chains" value="A/B/C/D=1-192"/>
</dbReference>
<dbReference type="InterPro" id="IPR002891">
    <property type="entry name" value="APS"/>
</dbReference>
<dbReference type="HAMAP" id="MF_00065">
    <property type="entry name" value="Adenylyl_sulf_kinase"/>
    <property type="match status" value="1"/>
</dbReference>
<keyword evidence="3 5" id="KW-0547">Nucleotide-binding</keyword>
<dbReference type="PANTHER" id="PTHR42700">
    <property type="entry name" value="SULFATE ADENYLYLTRANSFERASE"/>
    <property type="match status" value="1"/>
</dbReference>
<sequence>GSHMSEELNNGENSLLKNLEDGFTIWLTGPSGAGKSTLAYALEKKLLEKGFRVEILDGDVIRNTLYPNIGFSKEAREMHNRVVIHLAKLLSKNGVITIVSLISPYRAVREYARKEIQNFMEVYIHSPLEVRIQRDPKGLYAKALKGEIKGLTGYDGVYEEPENPELKIESHKMSIEEEVDTVIRTAQKLGYL</sequence>
<dbReference type="GO" id="GO:0010134">
    <property type="term" value="P:sulfate assimilation via adenylyl sulfate reduction"/>
    <property type="evidence" value="ECO:0007669"/>
    <property type="project" value="TreeGrafter"/>
</dbReference>
<evidence type="ECO:0007829" key="9">
    <source>
        <dbReference type="PDB" id="8A8H"/>
    </source>
</evidence>
<dbReference type="SUPFAM" id="SSF52540">
    <property type="entry name" value="P-loop containing nucleoside triphosphate hydrolases"/>
    <property type="match status" value="1"/>
</dbReference>
<dbReference type="InterPro" id="IPR059117">
    <property type="entry name" value="APS_kinase_dom"/>
</dbReference>
<keyword evidence="5 6" id="KW-0418">Kinase</keyword>
<dbReference type="NCBIfam" id="NF003013">
    <property type="entry name" value="PRK03846.1"/>
    <property type="match status" value="1"/>
</dbReference>
<comment type="similarity">
    <text evidence="5 6">Belongs to the APS kinase family.</text>
</comment>
<dbReference type="Gene3D" id="3.40.50.300">
    <property type="entry name" value="P-loop containing nucleotide triphosphate hydrolases"/>
    <property type="match status" value="1"/>
</dbReference>
<dbReference type="InterPro" id="IPR027417">
    <property type="entry name" value="P-loop_NTPase"/>
</dbReference>
<evidence type="ECO:0000256" key="3">
    <source>
        <dbReference type="ARBA" id="ARBA00022741"/>
    </source>
</evidence>
<keyword evidence="2 5" id="KW-0808">Transferase</keyword>
<protein>
    <recommendedName>
        <fullName evidence="1 5">Adenylyl-sulfate kinase</fullName>
        <ecNumber evidence="1 5">2.7.1.25</ecNumber>
    </recommendedName>
    <alternativeName>
        <fullName evidence="5">APS kinase</fullName>
    </alternativeName>
    <alternativeName>
        <fullName evidence="5">ATP adenosine-5'-phosphosulfate 3'-phosphotransferase</fullName>
    </alternativeName>
    <alternativeName>
        <fullName evidence="5">Adenosine-5'-phosphosulfate kinase</fullName>
    </alternativeName>
</protein>
<comment type="function">
    <text evidence="5 6">Catalyzes the synthesis of activated sulfate.</text>
</comment>
<gene>
    <name evidence="5 8" type="primary">cysC</name>
</gene>
<proteinExistence type="evidence at protein level"/>
<feature type="binding site" evidence="5">
    <location>
        <begin position="29"/>
        <end position="36"/>
    </location>
    <ligand>
        <name>ATP</name>
        <dbReference type="ChEBI" id="CHEBI:30616"/>
    </ligand>
</feature>
<dbReference type="AlphaFoldDB" id="A0AA82WPC2"/>
<dbReference type="Pfam" id="PF01583">
    <property type="entry name" value="APS_kinase"/>
    <property type="match status" value="1"/>
</dbReference>
<evidence type="ECO:0000256" key="6">
    <source>
        <dbReference type="RuleBase" id="RU004347"/>
    </source>
</evidence>
<dbReference type="GO" id="GO:0004781">
    <property type="term" value="F:sulfate adenylyltransferase (ATP) activity"/>
    <property type="evidence" value="ECO:0007669"/>
    <property type="project" value="TreeGrafter"/>
</dbReference>
<evidence type="ECO:0000256" key="5">
    <source>
        <dbReference type="HAMAP-Rule" id="MF_00065"/>
    </source>
</evidence>
<keyword evidence="5" id="KW-0597">Phosphoprotein</keyword>
<evidence type="ECO:0000256" key="2">
    <source>
        <dbReference type="ARBA" id="ARBA00022679"/>
    </source>
</evidence>
<evidence type="ECO:0000256" key="4">
    <source>
        <dbReference type="ARBA" id="ARBA00022840"/>
    </source>
</evidence>
<dbReference type="GO" id="GO:0070814">
    <property type="term" value="P:hydrogen sulfide biosynthetic process"/>
    <property type="evidence" value="ECO:0007669"/>
    <property type="project" value="UniProtKB-UniRule"/>
</dbReference>
<dbReference type="PANTHER" id="PTHR42700:SF1">
    <property type="entry name" value="SULFATE ADENYLYLTRANSFERASE"/>
    <property type="match status" value="1"/>
</dbReference>
<reference evidence="9" key="1">
    <citation type="journal article" date="2023" name="Nat. Microbiol.">
        <title>Assimilatory sulfate reduction in the marine methanogen Methanothermococcus thermolithotrophicus.</title>
        <authorList>
            <person name="Jespersen M."/>
            <person name="Wagner T."/>
        </authorList>
    </citation>
    <scope>X-RAY CRYSTALLOGRAPHY (1.77 ANGSTROMS)</scope>
</reference>
<accession>A0AA82WPC2</accession>
<name>A0AA82WPC2_METTL</name>
<dbReference type="NCBIfam" id="TIGR00455">
    <property type="entry name" value="apsK"/>
    <property type="match status" value="1"/>
</dbReference>
<dbReference type="GO" id="GO:0019379">
    <property type="term" value="P:sulfate assimilation, phosphoadenylyl sulfate reduction by phosphoadenylyl-sulfate reductase (thioredoxin)"/>
    <property type="evidence" value="ECO:0007669"/>
    <property type="project" value="TreeGrafter"/>
</dbReference>
<keyword evidence="9" id="KW-0002">3D-structure</keyword>
<dbReference type="CDD" id="cd02027">
    <property type="entry name" value="APSK"/>
    <property type="match status" value="1"/>
</dbReference>
<dbReference type="GO" id="GO:0005524">
    <property type="term" value="F:ATP binding"/>
    <property type="evidence" value="ECO:0007669"/>
    <property type="project" value="UniProtKB-UniRule"/>
</dbReference>
<dbReference type="NCBIfam" id="NF004041">
    <property type="entry name" value="PRK05541.1"/>
    <property type="match status" value="1"/>
</dbReference>
<dbReference type="EC" id="2.7.1.25" evidence="1 5"/>
<dbReference type="GO" id="GO:0004020">
    <property type="term" value="F:adenylylsulfate kinase activity"/>
    <property type="evidence" value="ECO:0007669"/>
    <property type="project" value="UniProtKB-UniRule"/>
</dbReference>
<dbReference type="SMR" id="A0AA82WPC2"/>
<keyword evidence="4 5" id="KW-0067">ATP-binding</keyword>
<feature type="domain" description="APS kinase" evidence="7">
    <location>
        <begin position="22"/>
        <end position="168"/>
    </location>
</feature>
<evidence type="ECO:0000259" key="7">
    <source>
        <dbReference type="Pfam" id="PF01583"/>
    </source>
</evidence>
<feature type="active site" description="Phosphoserine intermediate" evidence="5">
    <location>
        <position position="103"/>
    </location>
</feature>
<comment type="catalytic activity">
    <reaction evidence="5 6">
        <text>adenosine 5'-phosphosulfate + ATP = 3'-phosphoadenylyl sulfate + ADP + H(+)</text>
        <dbReference type="Rhea" id="RHEA:24152"/>
        <dbReference type="ChEBI" id="CHEBI:15378"/>
        <dbReference type="ChEBI" id="CHEBI:30616"/>
        <dbReference type="ChEBI" id="CHEBI:58243"/>
        <dbReference type="ChEBI" id="CHEBI:58339"/>
        <dbReference type="ChEBI" id="CHEBI:456216"/>
        <dbReference type="EC" id="2.7.1.25"/>
    </reaction>
</comment>
<organism evidence="8">
    <name type="scientific">Methanothermococcus thermolithotrophicus DSM 2095</name>
    <dbReference type="NCBI Taxonomy" id="523845"/>
    <lineage>
        <taxon>Archaea</taxon>
        <taxon>Methanobacteriati</taxon>
        <taxon>Methanobacteriota</taxon>
        <taxon>Methanomada group</taxon>
        <taxon>Methanococci</taxon>
        <taxon>Methanococcales</taxon>
        <taxon>Methanococcaceae</taxon>
        <taxon>Methanothermococcus</taxon>
    </lineage>
</organism>
<comment type="pathway">
    <text evidence="5 6">Sulfur metabolism; hydrogen sulfide biosynthesis; sulfite from sulfate: step 2/3.</text>
</comment>